<accession>A0A644U3Q0</accession>
<dbReference type="EMBL" id="VSSQ01000068">
    <property type="protein sequence ID" value="MPL72781.1"/>
    <property type="molecule type" value="Genomic_DNA"/>
</dbReference>
<sequence>MSIAQDKKEKENTIVIDTGLSFTRYTTLPLRNQPFQLIDKTIDEIRHVNAVYRIENMFYQQLSTEGSPHKPLLFQLSDLLSFNYQPSVYNAVKFTRENIKFYNVFKPYSELRYSNTLNTSRYFSVIHAQNVYKNIHLGFQYDVNYTTGSYDKSQIMNQFFNATLRFKNKKETYEGYLGFVRNRAMQNESGGLKSDSSFAAGEFSSLNAYPVNLSMAYSKWKSVDAFLVQKFNFGKLIKDSSIISNLSLVHELSYFSNARLYVDANPMEGFYQNFYFDTLKTNDSLSTQRIQNSLSIRNEKTIPFEIGIKHDYVLFADSLNNERSSNFTPFVNLGLDVSGFKLNFLAEYIISNNRYNEDFQIGGNVEFKNLYANIRLMNKSVDYFYNHYWTNNFKWENNFFKTNMFNTNLGYNHKEKLAFNIGYFLLNDLVYINNNLLPQQTSKPTSIIQASLLHNLKLGIFNLKGVMTLQKLSSEEAIRVPVFQAKQGISINFKMFNQKLQTQVGFDFRYNTSYFADSFMPAMGAFVHQDKVKIGNYLFTDFFVQAQIDRVKFFVALCHPYAGAFENNYYLTPHYPSEKLNLRYGVTWMFFD</sequence>
<dbReference type="Pfam" id="PF14121">
    <property type="entry name" value="Porin_10"/>
    <property type="match status" value="1"/>
</dbReference>
<proteinExistence type="predicted"/>
<name>A0A644U3Q0_9ZZZZ</name>
<evidence type="ECO:0000313" key="1">
    <source>
        <dbReference type="EMBL" id="MPL72781.1"/>
    </source>
</evidence>
<reference evidence="1" key="1">
    <citation type="submission" date="2019-08" db="EMBL/GenBank/DDBJ databases">
        <authorList>
            <person name="Kucharzyk K."/>
            <person name="Murdoch R.W."/>
            <person name="Higgins S."/>
            <person name="Loffler F."/>
        </authorList>
    </citation>
    <scope>NUCLEOTIDE SEQUENCE</scope>
</reference>
<dbReference type="InterPro" id="IPR025631">
    <property type="entry name" value="Porin_10"/>
</dbReference>
<organism evidence="1">
    <name type="scientific">bioreactor metagenome</name>
    <dbReference type="NCBI Taxonomy" id="1076179"/>
    <lineage>
        <taxon>unclassified sequences</taxon>
        <taxon>metagenomes</taxon>
        <taxon>ecological metagenomes</taxon>
    </lineage>
</organism>
<comment type="caution">
    <text evidence="1">The sequence shown here is derived from an EMBL/GenBank/DDBJ whole genome shotgun (WGS) entry which is preliminary data.</text>
</comment>
<protein>
    <recommendedName>
        <fullName evidence="2">Porin</fullName>
    </recommendedName>
</protein>
<dbReference type="AlphaFoldDB" id="A0A644U3Q0"/>
<evidence type="ECO:0008006" key="2">
    <source>
        <dbReference type="Google" id="ProtNLM"/>
    </source>
</evidence>
<gene>
    <name evidence="1" type="ORF">SDC9_18571</name>
</gene>